<dbReference type="RefSeq" id="WP_379784114.1">
    <property type="nucleotide sequence ID" value="NZ_JBHSWW010000592.1"/>
</dbReference>
<accession>A0ABD5SIT8</accession>
<dbReference type="InterPro" id="IPR006982">
    <property type="entry name" value="Glu_synth_centr_N"/>
</dbReference>
<dbReference type="InterPro" id="IPR013785">
    <property type="entry name" value="Aldolase_TIM"/>
</dbReference>
<gene>
    <name evidence="3" type="ORF">ACFQEU_17155</name>
</gene>
<dbReference type="AlphaFoldDB" id="A0ABD5SIT8"/>
<reference evidence="3 4" key="1">
    <citation type="journal article" date="2019" name="Int. J. Syst. Evol. Microbiol.">
        <title>The Global Catalogue of Microorganisms (GCM) 10K type strain sequencing project: providing services to taxonomists for standard genome sequencing and annotation.</title>
        <authorList>
            <consortium name="The Broad Institute Genomics Platform"/>
            <consortium name="The Broad Institute Genome Sequencing Center for Infectious Disease"/>
            <person name="Wu L."/>
            <person name="Ma J."/>
        </authorList>
    </citation>
    <scope>NUCLEOTIDE SEQUENCE [LARGE SCALE GENOMIC DNA]</scope>
    <source>
        <strain evidence="3 4">CGMCC 1.3239</strain>
    </source>
</reference>
<dbReference type="Gene3D" id="3.20.20.70">
    <property type="entry name" value="Aldolase class I"/>
    <property type="match status" value="1"/>
</dbReference>
<dbReference type="SUPFAM" id="SSF51395">
    <property type="entry name" value="FMN-linked oxidoreductases"/>
    <property type="match status" value="1"/>
</dbReference>
<evidence type="ECO:0000313" key="3">
    <source>
        <dbReference type="EMBL" id="MFC6755178.1"/>
    </source>
</evidence>
<comment type="caution">
    <text evidence="3">The sequence shown here is derived from an EMBL/GenBank/DDBJ whole genome shotgun (WGS) entry which is preliminary data.</text>
</comment>
<name>A0ABD5SIT8_9EURY</name>
<protein>
    <submittedName>
        <fullName evidence="3">Glutamate synthase central domain-containing protein</fullName>
    </submittedName>
</protein>
<feature type="non-terminal residue" evidence="3">
    <location>
        <position position="1"/>
    </location>
</feature>
<dbReference type="EMBL" id="JBHSWW010000592">
    <property type="protein sequence ID" value="MFC6755178.1"/>
    <property type="molecule type" value="Genomic_DNA"/>
</dbReference>
<evidence type="ECO:0000313" key="4">
    <source>
        <dbReference type="Proteomes" id="UP001596442"/>
    </source>
</evidence>
<dbReference type="Proteomes" id="UP001596442">
    <property type="component" value="Unassembled WGS sequence"/>
</dbReference>
<evidence type="ECO:0000256" key="1">
    <source>
        <dbReference type="SAM" id="MobiDB-lite"/>
    </source>
</evidence>
<feature type="compositionally biased region" description="Acidic residues" evidence="1">
    <location>
        <begin position="7"/>
        <end position="22"/>
    </location>
</feature>
<keyword evidence="4" id="KW-1185">Reference proteome</keyword>
<feature type="domain" description="Glutamate synthase central-N" evidence="2">
    <location>
        <begin position="39"/>
        <end position="231"/>
    </location>
</feature>
<feature type="non-terminal residue" evidence="3">
    <location>
        <position position="231"/>
    </location>
</feature>
<feature type="region of interest" description="Disordered" evidence="1">
    <location>
        <begin position="1"/>
        <end position="33"/>
    </location>
</feature>
<dbReference type="Pfam" id="PF04898">
    <property type="entry name" value="Glu_syn_central"/>
    <property type="match status" value="1"/>
</dbReference>
<proteinExistence type="predicted"/>
<sequence length="231" mass="23942">SGGEPDATGDDSGPDATGDDGGETAAGVDTGENRTVRAYQAAFGYTTDSLNHLVEPMAESGKDPVGSMGDDTPLSVLADVDRPLFTYFKQLFAQVSNPPIDYIREELVTSLESRIGNQRNLLAETPEHARQIVTDSPVLTDAETAALKSLGGDDGVDGTGAGHEFSAVTVDITYDTGTSLTDAVNRVRDDAATAIEAGADVVVLSDRAVGSGRLAVPSLLATGAVHHQLVR</sequence>
<organism evidence="3 4">
    <name type="scientific">Halorubrum tibetense</name>
    <dbReference type="NCBI Taxonomy" id="175631"/>
    <lineage>
        <taxon>Archaea</taxon>
        <taxon>Methanobacteriati</taxon>
        <taxon>Methanobacteriota</taxon>
        <taxon>Stenosarchaea group</taxon>
        <taxon>Halobacteria</taxon>
        <taxon>Halobacteriales</taxon>
        <taxon>Haloferacaceae</taxon>
        <taxon>Halorubrum</taxon>
    </lineage>
</organism>
<evidence type="ECO:0000259" key="2">
    <source>
        <dbReference type="Pfam" id="PF04898"/>
    </source>
</evidence>